<gene>
    <name evidence="2" type="ORF">DM01DRAFT_149190</name>
</gene>
<feature type="compositionally biased region" description="Basic and acidic residues" evidence="1">
    <location>
        <begin position="243"/>
        <end position="258"/>
    </location>
</feature>
<proteinExistence type="predicted"/>
<evidence type="ECO:0000313" key="3">
    <source>
        <dbReference type="Proteomes" id="UP000242146"/>
    </source>
</evidence>
<sequence>MAKTVDYRVSTIVILCKDCGQDVGLYPARHQCEDIERPHLPPLPAIIPDVAKQTDPQPGTEEAKNESTLSSWSNALGRLTGKTAAPPPPKKEEPPESVDDNTYFDYYSALLPEEKAKAAESKNSWTKVKRNDALQQLVDKQKQQDAPPSTSLWGKIFQGGQKQPDRPNSDESDWDGESHVSRTIRQYHESKTGQVPDWFEEEIKAMDEELAMASDHRQDDAVVSEGTHKKHLWDEDPLQQMTARERERQALRDEEQNANKKSKSSVSKMLRDVNVNVKLKNASANAMPKNANVVMLTIDDDNVKQMTDDSVWKKMTVAGPKTAAWNRKRKRTATWTRAATGKTRLPRSSMSCLTSKNPAVCSDPRQQPLLLALIVAALVANTTVSLATMTMMPSLSEVHVWTACSRPAALTASLLPPTRLPRRNPRSSLCPAL</sequence>
<reference evidence="2 3" key="1">
    <citation type="submission" date="2016-07" db="EMBL/GenBank/DDBJ databases">
        <title>Pervasive Adenine N6-methylation of Active Genes in Fungi.</title>
        <authorList>
            <consortium name="DOE Joint Genome Institute"/>
            <person name="Mondo S.J."/>
            <person name="Dannebaum R.O."/>
            <person name="Kuo R.C."/>
            <person name="Labutti K."/>
            <person name="Haridas S."/>
            <person name="Kuo A."/>
            <person name="Salamov A."/>
            <person name="Ahrendt S.R."/>
            <person name="Lipzen A."/>
            <person name="Sullivan W."/>
            <person name="Andreopoulos W.B."/>
            <person name="Clum A."/>
            <person name="Lindquist E."/>
            <person name="Daum C."/>
            <person name="Ramamoorthy G.K."/>
            <person name="Gryganskyi A."/>
            <person name="Culley D."/>
            <person name="Magnuson J.K."/>
            <person name="James T.Y."/>
            <person name="O'Malley M.A."/>
            <person name="Stajich J.E."/>
            <person name="Spatafora J.W."/>
            <person name="Visel A."/>
            <person name="Grigoriev I.V."/>
        </authorList>
    </citation>
    <scope>NUCLEOTIDE SEQUENCE [LARGE SCALE GENOMIC DNA]</scope>
    <source>
        <strain evidence="2 3">NRRL 3301</strain>
    </source>
</reference>
<comment type="caution">
    <text evidence="2">The sequence shown here is derived from an EMBL/GenBank/DDBJ whole genome shotgun (WGS) entry which is preliminary data.</text>
</comment>
<dbReference type="EMBL" id="MCGT01000062">
    <property type="protein sequence ID" value="ORX42779.1"/>
    <property type="molecule type" value="Genomic_DNA"/>
</dbReference>
<feature type="region of interest" description="Disordered" evidence="1">
    <location>
        <begin position="47"/>
        <end position="101"/>
    </location>
</feature>
<dbReference type="Proteomes" id="UP000242146">
    <property type="component" value="Unassembled WGS sequence"/>
</dbReference>
<accession>A0A1X2G2D7</accession>
<feature type="region of interest" description="Disordered" evidence="1">
    <location>
        <begin position="215"/>
        <end position="268"/>
    </location>
</feature>
<name>A0A1X2G2D7_9FUNG</name>
<evidence type="ECO:0000256" key="1">
    <source>
        <dbReference type="SAM" id="MobiDB-lite"/>
    </source>
</evidence>
<protein>
    <submittedName>
        <fullName evidence="2">Uncharacterized protein</fullName>
    </submittedName>
</protein>
<dbReference type="OrthoDB" id="2683368at2759"/>
<feature type="region of interest" description="Disordered" evidence="1">
    <location>
        <begin position="138"/>
        <end position="180"/>
    </location>
</feature>
<organism evidence="2 3">
    <name type="scientific">Hesseltinella vesiculosa</name>
    <dbReference type="NCBI Taxonomy" id="101127"/>
    <lineage>
        <taxon>Eukaryota</taxon>
        <taxon>Fungi</taxon>
        <taxon>Fungi incertae sedis</taxon>
        <taxon>Mucoromycota</taxon>
        <taxon>Mucoromycotina</taxon>
        <taxon>Mucoromycetes</taxon>
        <taxon>Mucorales</taxon>
        <taxon>Cunninghamellaceae</taxon>
        <taxon>Hesseltinella</taxon>
    </lineage>
</organism>
<keyword evidence="3" id="KW-1185">Reference proteome</keyword>
<evidence type="ECO:0000313" key="2">
    <source>
        <dbReference type="EMBL" id="ORX42779.1"/>
    </source>
</evidence>
<dbReference type="AlphaFoldDB" id="A0A1X2G2D7"/>